<name>A0A804QNU0_MAIZE</name>
<sequence>MPPSTSFPSQLSTPFHQHSTCSHSHSRPYHPAPRHGSTPPPPARPRRQPRLGQCRPGSGHHRAQGRHDLHPLRVLRQSLQPVLLLPAAVPSPGAGHHALPAHHAVLPFPLRRRRRPRHLLVPATSCCFRRRRRPWWRRLLLPAAYRRRRRQWRWRVAAGRWCVPDGAAAAQPVPALLPLLLLQPAAAVALRRAGRDRRLAAAGAPPHKHAAAAVSDAVRGPDLQSEPSFNACCTCMHACAVSSFYKAVIDPAGDSIVVGGGLCILPVLNCNCCFFLRFGSFPRPLSSSLSDS</sequence>
<reference evidence="3" key="1">
    <citation type="journal article" date="2009" name="Science">
        <title>The B73 maize genome: complexity, diversity, and dynamics.</title>
        <authorList>
            <person name="Schnable P.S."/>
            <person name="Ware D."/>
            <person name="Fulton R.S."/>
            <person name="Stein J.C."/>
            <person name="Wei F."/>
            <person name="Pasternak S."/>
            <person name="Liang C."/>
            <person name="Zhang J."/>
            <person name="Fulton L."/>
            <person name="Graves T.A."/>
            <person name="Minx P."/>
            <person name="Reily A.D."/>
            <person name="Courtney L."/>
            <person name="Kruchowski S.S."/>
            <person name="Tomlinson C."/>
            <person name="Strong C."/>
            <person name="Delehaunty K."/>
            <person name="Fronick C."/>
            <person name="Courtney B."/>
            <person name="Rock S.M."/>
            <person name="Belter E."/>
            <person name="Du F."/>
            <person name="Kim K."/>
            <person name="Abbott R.M."/>
            <person name="Cotton M."/>
            <person name="Levy A."/>
            <person name="Marchetto P."/>
            <person name="Ochoa K."/>
            <person name="Jackson S.M."/>
            <person name="Gillam B."/>
            <person name="Chen W."/>
            <person name="Yan L."/>
            <person name="Higginbotham J."/>
            <person name="Cardenas M."/>
            <person name="Waligorski J."/>
            <person name="Applebaum E."/>
            <person name="Phelps L."/>
            <person name="Falcone J."/>
            <person name="Kanchi K."/>
            <person name="Thane T."/>
            <person name="Scimone A."/>
            <person name="Thane N."/>
            <person name="Henke J."/>
            <person name="Wang T."/>
            <person name="Ruppert J."/>
            <person name="Shah N."/>
            <person name="Rotter K."/>
            <person name="Hodges J."/>
            <person name="Ingenthron E."/>
            <person name="Cordes M."/>
            <person name="Kohlberg S."/>
            <person name="Sgro J."/>
            <person name="Delgado B."/>
            <person name="Mead K."/>
            <person name="Chinwalla A."/>
            <person name="Leonard S."/>
            <person name="Crouse K."/>
            <person name="Collura K."/>
            <person name="Kudrna D."/>
            <person name="Currie J."/>
            <person name="He R."/>
            <person name="Angelova A."/>
            <person name="Rajasekar S."/>
            <person name="Mueller T."/>
            <person name="Lomeli R."/>
            <person name="Scara G."/>
            <person name="Ko A."/>
            <person name="Delaney K."/>
            <person name="Wissotski M."/>
            <person name="Lopez G."/>
            <person name="Campos D."/>
            <person name="Braidotti M."/>
            <person name="Ashley E."/>
            <person name="Golser W."/>
            <person name="Kim H."/>
            <person name="Lee S."/>
            <person name="Lin J."/>
            <person name="Dujmic Z."/>
            <person name="Kim W."/>
            <person name="Talag J."/>
            <person name="Zuccolo A."/>
            <person name="Fan C."/>
            <person name="Sebastian A."/>
            <person name="Kramer M."/>
            <person name="Spiegel L."/>
            <person name="Nascimento L."/>
            <person name="Zutavern T."/>
            <person name="Miller B."/>
            <person name="Ambroise C."/>
            <person name="Muller S."/>
            <person name="Spooner W."/>
            <person name="Narechania A."/>
            <person name="Ren L."/>
            <person name="Wei S."/>
            <person name="Kumari S."/>
            <person name="Faga B."/>
            <person name="Levy M.J."/>
            <person name="McMahan L."/>
            <person name="Van Buren P."/>
            <person name="Vaughn M.W."/>
            <person name="Ying K."/>
            <person name="Yeh C.-T."/>
            <person name="Emrich S.J."/>
            <person name="Jia Y."/>
            <person name="Kalyanaraman A."/>
            <person name="Hsia A.-P."/>
            <person name="Barbazuk W.B."/>
            <person name="Baucom R.S."/>
            <person name="Brutnell T.P."/>
            <person name="Carpita N.C."/>
            <person name="Chaparro C."/>
            <person name="Chia J.-M."/>
            <person name="Deragon J.-M."/>
            <person name="Estill J.C."/>
            <person name="Fu Y."/>
            <person name="Jeddeloh J.A."/>
            <person name="Han Y."/>
            <person name="Lee H."/>
            <person name="Li P."/>
            <person name="Lisch D.R."/>
            <person name="Liu S."/>
            <person name="Liu Z."/>
            <person name="Nagel D.H."/>
            <person name="McCann M.C."/>
            <person name="SanMiguel P."/>
            <person name="Myers A.M."/>
            <person name="Nettleton D."/>
            <person name="Nguyen J."/>
            <person name="Penning B.W."/>
            <person name="Ponnala L."/>
            <person name="Schneider K.L."/>
            <person name="Schwartz D.C."/>
            <person name="Sharma A."/>
            <person name="Soderlund C."/>
            <person name="Springer N.M."/>
            <person name="Sun Q."/>
            <person name="Wang H."/>
            <person name="Waterman M."/>
            <person name="Westerman R."/>
            <person name="Wolfgruber T.K."/>
            <person name="Yang L."/>
            <person name="Yu Y."/>
            <person name="Zhang L."/>
            <person name="Zhou S."/>
            <person name="Zhu Q."/>
            <person name="Bennetzen J.L."/>
            <person name="Dawe R.K."/>
            <person name="Jiang J."/>
            <person name="Jiang N."/>
            <person name="Presting G.G."/>
            <person name="Wessler S.R."/>
            <person name="Aluru S."/>
            <person name="Martienssen R.A."/>
            <person name="Clifton S.W."/>
            <person name="McCombie W.R."/>
            <person name="Wing R.A."/>
            <person name="Wilson R.K."/>
        </authorList>
    </citation>
    <scope>NUCLEOTIDE SEQUENCE [LARGE SCALE GENOMIC DNA]</scope>
    <source>
        <strain evidence="3">cv. B73</strain>
    </source>
</reference>
<evidence type="ECO:0000256" key="1">
    <source>
        <dbReference type="SAM" id="MobiDB-lite"/>
    </source>
</evidence>
<proteinExistence type="predicted"/>
<organism evidence="2 3">
    <name type="scientific">Zea mays</name>
    <name type="common">Maize</name>
    <dbReference type="NCBI Taxonomy" id="4577"/>
    <lineage>
        <taxon>Eukaryota</taxon>
        <taxon>Viridiplantae</taxon>
        <taxon>Streptophyta</taxon>
        <taxon>Embryophyta</taxon>
        <taxon>Tracheophyta</taxon>
        <taxon>Spermatophyta</taxon>
        <taxon>Magnoliopsida</taxon>
        <taxon>Liliopsida</taxon>
        <taxon>Poales</taxon>
        <taxon>Poaceae</taxon>
        <taxon>PACMAD clade</taxon>
        <taxon>Panicoideae</taxon>
        <taxon>Andropogonodae</taxon>
        <taxon>Andropogoneae</taxon>
        <taxon>Tripsacinae</taxon>
        <taxon>Zea</taxon>
    </lineage>
</organism>
<evidence type="ECO:0000313" key="3">
    <source>
        <dbReference type="Proteomes" id="UP000007305"/>
    </source>
</evidence>
<evidence type="ECO:0000313" key="2">
    <source>
        <dbReference type="EnsemblPlants" id="Zm00001eb339940_P002"/>
    </source>
</evidence>
<dbReference type="Gramene" id="Zm00001eb339940_T002">
    <property type="protein sequence ID" value="Zm00001eb339940_P002"/>
    <property type="gene ID" value="Zm00001eb339940"/>
</dbReference>
<dbReference type="InParanoid" id="A0A804QNU0"/>
<dbReference type="Proteomes" id="UP000007305">
    <property type="component" value="Chromosome 8"/>
</dbReference>
<reference evidence="2" key="2">
    <citation type="submission" date="2019-07" db="EMBL/GenBank/DDBJ databases">
        <authorList>
            <person name="Seetharam A."/>
            <person name="Woodhouse M."/>
            <person name="Cannon E."/>
        </authorList>
    </citation>
    <scope>NUCLEOTIDE SEQUENCE [LARGE SCALE GENOMIC DNA]</scope>
    <source>
        <strain evidence="2">cv. B73</strain>
    </source>
</reference>
<dbReference type="AlphaFoldDB" id="A0A804QNU0"/>
<reference evidence="2" key="3">
    <citation type="submission" date="2021-05" db="UniProtKB">
        <authorList>
            <consortium name="EnsemblPlants"/>
        </authorList>
    </citation>
    <scope>IDENTIFICATION</scope>
    <source>
        <strain evidence="2">cv. B73</strain>
    </source>
</reference>
<feature type="compositionally biased region" description="Polar residues" evidence="1">
    <location>
        <begin position="1"/>
        <end position="23"/>
    </location>
</feature>
<keyword evidence="3" id="KW-1185">Reference proteome</keyword>
<protein>
    <submittedName>
        <fullName evidence="2">Uncharacterized protein</fullName>
    </submittedName>
</protein>
<dbReference type="EnsemblPlants" id="Zm00001eb339940_T002">
    <property type="protein sequence ID" value="Zm00001eb339940_P002"/>
    <property type="gene ID" value="Zm00001eb339940"/>
</dbReference>
<feature type="region of interest" description="Disordered" evidence="1">
    <location>
        <begin position="1"/>
        <end position="68"/>
    </location>
</feature>
<accession>A0A804QNU0</accession>